<sequence>MQNDPALKARTHHEGLFLYLVLDKAKANLALARRKVQDVENALVV</sequence>
<dbReference type="Proteomes" id="UP000595064">
    <property type="component" value="Chromosome"/>
</dbReference>
<evidence type="ECO:0000313" key="2">
    <source>
        <dbReference type="Proteomes" id="UP000595064"/>
    </source>
</evidence>
<dbReference type="AlphaFoldDB" id="A0A7T2YPB9"/>
<dbReference type="RefSeq" id="WP_016453990.1">
    <property type="nucleotide sequence ID" value="NZ_CP065748.1"/>
</dbReference>
<dbReference type="KEGG" id="dla:I6G47_20780"/>
<keyword evidence="2" id="KW-1185">Reference proteome</keyword>
<organism evidence="1 2">
    <name type="scientific">Delftia lacustris</name>
    <dbReference type="NCBI Taxonomy" id="558537"/>
    <lineage>
        <taxon>Bacteria</taxon>
        <taxon>Pseudomonadati</taxon>
        <taxon>Pseudomonadota</taxon>
        <taxon>Betaproteobacteria</taxon>
        <taxon>Burkholderiales</taxon>
        <taxon>Comamonadaceae</taxon>
        <taxon>Delftia</taxon>
    </lineage>
</organism>
<reference evidence="1 2" key="1">
    <citation type="submission" date="2020-12" db="EMBL/GenBank/DDBJ databases">
        <title>FDA dAtabase for Regulatory Grade micrObial Sequences (FDA-ARGOS): Supporting development and validation of Infectious Disease Dx tests.</title>
        <authorList>
            <person name="Sproer C."/>
            <person name="Gronow S."/>
            <person name="Severitt S."/>
            <person name="Schroder I."/>
            <person name="Tallon L."/>
            <person name="Sadzewicz L."/>
            <person name="Zhao X."/>
            <person name="Boylan J."/>
            <person name="Ott S."/>
            <person name="Bowen H."/>
            <person name="Vavikolanu K."/>
            <person name="Mehta A."/>
            <person name="Aluvathingal J."/>
            <person name="Nadendla S."/>
            <person name="Lowell S."/>
            <person name="Myers T."/>
            <person name="Yan Y."/>
            <person name="Sichtig H."/>
        </authorList>
    </citation>
    <scope>NUCLEOTIDE SEQUENCE [LARGE SCALE GENOMIC DNA]</scope>
    <source>
        <strain evidence="1 2">FDAARGOS_890</strain>
    </source>
</reference>
<protein>
    <submittedName>
        <fullName evidence="1">Uncharacterized protein</fullName>
    </submittedName>
</protein>
<accession>A0A7T2YPB9</accession>
<dbReference type="EMBL" id="CP065748">
    <property type="protein sequence ID" value="QPS79449.1"/>
    <property type="molecule type" value="Genomic_DNA"/>
</dbReference>
<gene>
    <name evidence="1" type="ORF">I6G47_20780</name>
</gene>
<name>A0A7T2YPB9_9BURK</name>
<proteinExistence type="predicted"/>
<evidence type="ECO:0000313" key="1">
    <source>
        <dbReference type="EMBL" id="QPS79449.1"/>
    </source>
</evidence>